<comment type="function">
    <text evidence="8">May be involved in modulation of pathogen defense and leaf cell death.</text>
</comment>
<keyword evidence="3 8" id="KW-0812">Transmembrane</keyword>
<feature type="transmembrane region" description="Helical" evidence="10">
    <location>
        <begin position="243"/>
        <end position="263"/>
    </location>
</feature>
<dbReference type="Pfam" id="PF03094">
    <property type="entry name" value="Mlo"/>
    <property type="match status" value="1"/>
</dbReference>
<dbReference type="PANTHER" id="PTHR31942:SF62">
    <property type="entry name" value="MLO-LIKE PROTEIN"/>
    <property type="match status" value="1"/>
</dbReference>
<feature type="transmembrane region" description="Helical" evidence="10">
    <location>
        <begin position="340"/>
        <end position="362"/>
    </location>
</feature>
<feature type="chain" id="PRO_5019833123" description="MLO-like protein" evidence="11">
    <location>
        <begin position="20"/>
        <end position="444"/>
    </location>
</feature>
<evidence type="ECO:0000256" key="1">
    <source>
        <dbReference type="ARBA" id="ARBA00004141"/>
    </source>
</evidence>
<dbReference type="GO" id="GO:0006952">
    <property type="term" value="P:defense response"/>
    <property type="evidence" value="ECO:0007669"/>
    <property type="project" value="UniProtKB-KW"/>
</dbReference>
<evidence type="ECO:0000256" key="11">
    <source>
        <dbReference type="SAM" id="SignalP"/>
    </source>
</evidence>
<gene>
    <name evidence="8" type="primary">MLO</name>
    <name evidence="12" type="ORF">CCAM_LOCUS35254</name>
</gene>
<keyword evidence="7 8" id="KW-0568">Pathogenesis-related protein</keyword>
<evidence type="ECO:0000256" key="3">
    <source>
        <dbReference type="ARBA" id="ARBA00022692"/>
    </source>
</evidence>
<evidence type="ECO:0000313" key="12">
    <source>
        <dbReference type="EMBL" id="VFQ93478.1"/>
    </source>
</evidence>
<dbReference type="EMBL" id="OOIL02004928">
    <property type="protein sequence ID" value="VFQ93478.1"/>
    <property type="molecule type" value="Genomic_DNA"/>
</dbReference>
<evidence type="ECO:0000256" key="9">
    <source>
        <dbReference type="SAM" id="MobiDB-lite"/>
    </source>
</evidence>
<evidence type="ECO:0000313" key="13">
    <source>
        <dbReference type="Proteomes" id="UP000595140"/>
    </source>
</evidence>
<dbReference type="AlphaFoldDB" id="A0A484MZN2"/>
<evidence type="ECO:0000256" key="8">
    <source>
        <dbReference type="RuleBase" id="RU280816"/>
    </source>
</evidence>
<comment type="subcellular location">
    <subcellularLocation>
        <location evidence="1 8">Membrane</location>
        <topology evidence="1 8">Multi-pass membrane protein</topology>
    </subcellularLocation>
</comment>
<dbReference type="OrthoDB" id="1388414at2759"/>
<keyword evidence="11" id="KW-0732">Signal</keyword>
<keyword evidence="13" id="KW-1185">Reference proteome</keyword>
<organism evidence="12 13">
    <name type="scientific">Cuscuta campestris</name>
    <dbReference type="NCBI Taxonomy" id="132261"/>
    <lineage>
        <taxon>Eukaryota</taxon>
        <taxon>Viridiplantae</taxon>
        <taxon>Streptophyta</taxon>
        <taxon>Embryophyta</taxon>
        <taxon>Tracheophyta</taxon>
        <taxon>Spermatophyta</taxon>
        <taxon>Magnoliopsida</taxon>
        <taxon>eudicotyledons</taxon>
        <taxon>Gunneridae</taxon>
        <taxon>Pentapetalae</taxon>
        <taxon>asterids</taxon>
        <taxon>lamiids</taxon>
        <taxon>Solanales</taxon>
        <taxon>Convolvulaceae</taxon>
        <taxon>Cuscuteae</taxon>
        <taxon>Cuscuta</taxon>
        <taxon>Cuscuta subgen. Grammica</taxon>
        <taxon>Cuscuta sect. Cleistogrammica</taxon>
    </lineage>
</organism>
<evidence type="ECO:0000256" key="5">
    <source>
        <dbReference type="ARBA" id="ARBA00022989"/>
    </source>
</evidence>
<feature type="transmembrane region" description="Helical" evidence="10">
    <location>
        <begin position="88"/>
        <end position="109"/>
    </location>
</feature>
<evidence type="ECO:0000256" key="6">
    <source>
        <dbReference type="ARBA" id="ARBA00023136"/>
    </source>
</evidence>
<feature type="signal peptide" evidence="11">
    <location>
        <begin position="1"/>
        <end position="19"/>
    </location>
</feature>
<protein>
    <recommendedName>
        <fullName evidence="8">MLO-like protein</fullName>
    </recommendedName>
</protein>
<dbReference type="GO" id="GO:0016020">
    <property type="term" value="C:membrane"/>
    <property type="evidence" value="ECO:0007669"/>
    <property type="project" value="UniProtKB-SubCell"/>
</dbReference>
<name>A0A484MZN2_9ASTE</name>
<dbReference type="PANTHER" id="PTHR31942">
    <property type="entry name" value="MLO-LIKE PROTEIN 1"/>
    <property type="match status" value="1"/>
</dbReference>
<proteinExistence type="inferred from homology"/>
<feature type="transmembrane region" description="Helical" evidence="10">
    <location>
        <begin position="215"/>
        <end position="237"/>
    </location>
</feature>
<feature type="transmembrane region" description="Helical" evidence="10">
    <location>
        <begin position="298"/>
        <end position="320"/>
    </location>
</feature>
<dbReference type="InterPro" id="IPR004326">
    <property type="entry name" value="Mlo"/>
</dbReference>
<evidence type="ECO:0000256" key="7">
    <source>
        <dbReference type="ARBA" id="ARBA00023265"/>
    </source>
</evidence>
<feature type="region of interest" description="Disordered" evidence="9">
    <location>
        <begin position="414"/>
        <end position="444"/>
    </location>
</feature>
<comment type="domain">
    <text evidence="8">The C-terminus contains a calmodulin-binding domain, which binds calmodulin in a calcium-dependent fashion.</text>
</comment>
<evidence type="ECO:0000256" key="2">
    <source>
        <dbReference type="ARBA" id="ARBA00006574"/>
    </source>
</evidence>
<evidence type="ECO:0000256" key="10">
    <source>
        <dbReference type="SAM" id="Phobius"/>
    </source>
</evidence>
<dbReference type="Proteomes" id="UP000595140">
    <property type="component" value="Unassembled WGS sequence"/>
</dbReference>
<keyword evidence="4 8" id="KW-0611">Plant defense</keyword>
<comment type="similarity">
    <text evidence="2 8">Belongs to the MLO family.</text>
</comment>
<accession>A0A484MZN2</accession>
<sequence length="444" mass="51421">MVFGLLSLLMGHWIGFVARICIRSSAINTHFYPCSPWNPISSPLNHHFNVSLPPDELMKANYSRKHYSCPQGHESFASKESLEELHQFLFVLGVTHVSYSFLAVALAMFKISSWRRWENHANSMVLQGLRGSRSSEAASYHTKMRRLSTFIFHQTSHPWSHHRVLVWLLCFSRQFWSCINQADYMALRLGFITTHQLPLMYDFHKYMLRSMEAEFCHIVGISIHLWIFAISCVLLSFHGTNVYFWISFVPTLLLLLVGTKLHCIVVKLAVEIRAETSYEGFHNFNLRDELFWFGRPRFLLLLIQFISFQNAFEMAIYLWSRWEIKGASCFTQKGGFLVTRLAFGVASQIWCSFITFPLYVIIAQMGSEFKKSIISESVESSLQRWRCRVQAASGTRPLLSLEDHNANSDQIPLTEEITSANDDEESSWRRRSLEQEQMSAWAGP</sequence>
<keyword evidence="5 8" id="KW-1133">Transmembrane helix</keyword>
<keyword evidence="6 8" id="KW-0472">Membrane</keyword>
<dbReference type="GO" id="GO:0005516">
    <property type="term" value="F:calmodulin binding"/>
    <property type="evidence" value="ECO:0007669"/>
    <property type="project" value="UniProtKB-KW"/>
</dbReference>
<evidence type="ECO:0000256" key="4">
    <source>
        <dbReference type="ARBA" id="ARBA00022821"/>
    </source>
</evidence>
<reference evidence="12 13" key="1">
    <citation type="submission" date="2018-04" db="EMBL/GenBank/DDBJ databases">
        <authorList>
            <person name="Vogel A."/>
        </authorList>
    </citation>
    <scope>NUCLEOTIDE SEQUENCE [LARGE SCALE GENOMIC DNA]</scope>
</reference>
<keyword evidence="8" id="KW-0112">Calmodulin-binding</keyword>